<feature type="transmembrane region" description="Helical" evidence="6">
    <location>
        <begin position="88"/>
        <end position="109"/>
    </location>
</feature>
<dbReference type="GO" id="GO:0016020">
    <property type="term" value="C:membrane"/>
    <property type="evidence" value="ECO:0007669"/>
    <property type="project" value="UniProtKB-SubCell"/>
</dbReference>
<evidence type="ECO:0000313" key="8">
    <source>
        <dbReference type="EMBL" id="CAL5131309.1"/>
    </source>
</evidence>
<evidence type="ECO:0000256" key="7">
    <source>
        <dbReference type="SAM" id="SignalP"/>
    </source>
</evidence>
<feature type="transmembrane region" description="Helical" evidence="6">
    <location>
        <begin position="149"/>
        <end position="170"/>
    </location>
</feature>
<dbReference type="Pfam" id="PF03348">
    <property type="entry name" value="Serinc"/>
    <property type="match status" value="1"/>
</dbReference>
<comment type="caution">
    <text evidence="8">The sequence shown here is derived from an EMBL/GenBank/DDBJ whole genome shotgun (WGS) entry which is preliminary data.</text>
</comment>
<dbReference type="PANTHER" id="PTHR10383:SF9">
    <property type="entry name" value="SERINE INCORPORATOR, ISOFORM F"/>
    <property type="match status" value="1"/>
</dbReference>
<feature type="transmembrane region" description="Helical" evidence="6">
    <location>
        <begin position="229"/>
        <end position="247"/>
    </location>
</feature>
<reference evidence="8" key="1">
    <citation type="submission" date="2024-06" db="EMBL/GenBank/DDBJ databases">
        <authorList>
            <person name="Liu X."/>
            <person name="Lenzi L."/>
            <person name="Haldenby T S."/>
            <person name="Uol C."/>
        </authorList>
    </citation>
    <scope>NUCLEOTIDE SEQUENCE</scope>
</reference>
<evidence type="ECO:0000256" key="2">
    <source>
        <dbReference type="ARBA" id="ARBA00006665"/>
    </source>
</evidence>
<comment type="similarity">
    <text evidence="2">Belongs to the TDE1 family.</text>
</comment>
<sequence length="447" mass="49782">MGCIVSSVACCFCSAAASLCCSCLPSCKNSTSSRIMFSLILIVAALLSALAIVPGIRSVLMRIPALCTPFAGMHSGLNCDLITGFGAVYRLCFATTMFYLLFSLLMIRVRSSQDCRAKVQNGFWFFKFLLWFLIVICAFLIPVEGFTTTWMIIGMIGGALYILVQLVLLIDFAHTWNTRWLDSYESTEDKCYAFGLVFFTFGFYAASIAGVGLLFYFYANAPECALNKAFISINLIFCVCVSVVSMLPQVRERLPVSGLLQSSLITAYVVFLTWSALTNSLIPNCNPSLSIEHRNSTNSTVPIDSVKIKFDWHVGLGLLILVLSVIYSSIRSSSHTAVGQFTVSGVEHTELNEGTSGPLSKQDGKQTVWDDEEDGVTYNYSMFHFMLMLATLYMMMMLTNWVRPQSDLRTLAANDASYWVRIVSSWVCLLLYLWTMIAPTLFPDREF</sequence>
<proteinExistence type="inferred from homology"/>
<keyword evidence="4 6" id="KW-1133">Transmembrane helix</keyword>
<evidence type="ECO:0000256" key="3">
    <source>
        <dbReference type="ARBA" id="ARBA00022692"/>
    </source>
</evidence>
<evidence type="ECO:0000256" key="6">
    <source>
        <dbReference type="SAM" id="Phobius"/>
    </source>
</evidence>
<feature type="transmembrane region" description="Helical" evidence="6">
    <location>
        <begin position="121"/>
        <end position="143"/>
    </location>
</feature>
<keyword evidence="5 6" id="KW-0472">Membrane</keyword>
<evidence type="ECO:0000256" key="4">
    <source>
        <dbReference type="ARBA" id="ARBA00022989"/>
    </source>
</evidence>
<feature type="chain" id="PRO_5043909705" description="Serine incorporator" evidence="7">
    <location>
        <begin position="18"/>
        <end position="447"/>
    </location>
</feature>
<evidence type="ECO:0000256" key="1">
    <source>
        <dbReference type="ARBA" id="ARBA00004141"/>
    </source>
</evidence>
<keyword evidence="3 6" id="KW-0812">Transmembrane</keyword>
<feature type="signal peptide" evidence="7">
    <location>
        <begin position="1"/>
        <end position="17"/>
    </location>
</feature>
<feature type="transmembrane region" description="Helical" evidence="6">
    <location>
        <begin position="33"/>
        <end position="52"/>
    </location>
</feature>
<dbReference type="InterPro" id="IPR005016">
    <property type="entry name" value="TDE1/TMS"/>
</dbReference>
<feature type="transmembrane region" description="Helical" evidence="6">
    <location>
        <begin position="383"/>
        <end position="402"/>
    </location>
</feature>
<feature type="transmembrane region" description="Helical" evidence="6">
    <location>
        <begin position="191"/>
        <end position="217"/>
    </location>
</feature>
<accession>A0AAV2T5R2</accession>
<feature type="transmembrane region" description="Helical" evidence="6">
    <location>
        <begin position="422"/>
        <end position="442"/>
    </location>
</feature>
<evidence type="ECO:0008006" key="10">
    <source>
        <dbReference type="Google" id="ProtNLM"/>
    </source>
</evidence>
<dbReference type="Proteomes" id="UP001497525">
    <property type="component" value="Unassembled WGS sequence"/>
</dbReference>
<feature type="transmembrane region" description="Helical" evidence="6">
    <location>
        <begin position="259"/>
        <end position="277"/>
    </location>
</feature>
<comment type="subcellular location">
    <subcellularLocation>
        <location evidence="1">Membrane</location>
        <topology evidence="1">Multi-pass membrane protein</topology>
    </subcellularLocation>
</comment>
<name>A0AAV2T5R2_CALDB</name>
<organism evidence="8 9">
    <name type="scientific">Calicophoron daubneyi</name>
    <name type="common">Rumen fluke</name>
    <name type="synonym">Paramphistomum daubneyi</name>
    <dbReference type="NCBI Taxonomy" id="300641"/>
    <lineage>
        <taxon>Eukaryota</taxon>
        <taxon>Metazoa</taxon>
        <taxon>Spiralia</taxon>
        <taxon>Lophotrochozoa</taxon>
        <taxon>Platyhelminthes</taxon>
        <taxon>Trematoda</taxon>
        <taxon>Digenea</taxon>
        <taxon>Plagiorchiida</taxon>
        <taxon>Pronocephalata</taxon>
        <taxon>Paramphistomoidea</taxon>
        <taxon>Paramphistomidae</taxon>
        <taxon>Calicophoron</taxon>
    </lineage>
</organism>
<gene>
    <name evidence="8" type="ORF">CDAUBV1_LOCUS3733</name>
</gene>
<dbReference type="AlphaFoldDB" id="A0AAV2T5R2"/>
<dbReference type="EMBL" id="CAXLJL010000090">
    <property type="protein sequence ID" value="CAL5131309.1"/>
    <property type="molecule type" value="Genomic_DNA"/>
</dbReference>
<dbReference type="PANTHER" id="PTHR10383">
    <property type="entry name" value="SERINE INCORPORATOR"/>
    <property type="match status" value="1"/>
</dbReference>
<protein>
    <recommendedName>
        <fullName evidence="10">Serine incorporator</fullName>
    </recommendedName>
</protein>
<evidence type="ECO:0000313" key="9">
    <source>
        <dbReference type="Proteomes" id="UP001497525"/>
    </source>
</evidence>
<keyword evidence="7" id="KW-0732">Signal</keyword>
<evidence type="ECO:0000256" key="5">
    <source>
        <dbReference type="ARBA" id="ARBA00023136"/>
    </source>
</evidence>